<gene>
    <name evidence="1" type="ORF">AC482_04315</name>
</gene>
<dbReference type="Proteomes" id="UP000037210">
    <property type="component" value="Unassembled WGS sequence"/>
</dbReference>
<dbReference type="EMBL" id="LFWZ01000036">
    <property type="protein sequence ID" value="KON30262.1"/>
    <property type="molecule type" value="Genomic_DNA"/>
</dbReference>
<name>A0A0M0BNU7_9ARCH</name>
<evidence type="ECO:0008006" key="3">
    <source>
        <dbReference type="Google" id="ProtNLM"/>
    </source>
</evidence>
<accession>A0A0M0BNU7</accession>
<protein>
    <recommendedName>
        <fullName evidence="3">Bacterial Pleckstrin homology domain-containing protein</fullName>
    </recommendedName>
</protein>
<evidence type="ECO:0000313" key="1">
    <source>
        <dbReference type="EMBL" id="KON30262.1"/>
    </source>
</evidence>
<dbReference type="AlphaFoldDB" id="A0A0M0BNU7"/>
<comment type="caution">
    <text evidence="1">The sequence shown here is derived from an EMBL/GenBank/DDBJ whole genome shotgun (WGS) entry which is preliminary data.</text>
</comment>
<organism evidence="1 2">
    <name type="scientific">miscellaneous Crenarchaeota group-15 archaeon DG-45</name>
    <dbReference type="NCBI Taxonomy" id="1685127"/>
    <lineage>
        <taxon>Archaea</taxon>
        <taxon>Candidatus Bathyarchaeota</taxon>
        <taxon>MCG-15</taxon>
    </lineage>
</organism>
<proteinExistence type="predicted"/>
<reference evidence="1 2" key="1">
    <citation type="submission" date="2015-06" db="EMBL/GenBank/DDBJ databases">
        <title>New insights into the roles of widespread benthic archaea in carbon and nitrogen cycling.</title>
        <authorList>
            <person name="Lazar C.S."/>
            <person name="Baker B.J."/>
            <person name="Seitz K.W."/>
            <person name="Hyde A.S."/>
            <person name="Dick G.J."/>
            <person name="Hinrichs K.-U."/>
            <person name="Teske A.P."/>
        </authorList>
    </citation>
    <scope>NUCLEOTIDE SEQUENCE [LARGE SCALE GENOMIC DNA]</scope>
    <source>
        <strain evidence="1">DG-45</strain>
    </source>
</reference>
<evidence type="ECO:0000313" key="2">
    <source>
        <dbReference type="Proteomes" id="UP000037210"/>
    </source>
</evidence>
<sequence length="114" mass="13025">MVEAEIGERGVTFRFAGAQRFLAMKRRLSIPLKNIESVSTETVNPPWLAGRIGTHLPPVFWAGTFWTREGKIFYYVRDRSKCVTLNLKDHDYSKAVIELDDKEGLARDLRKALG</sequence>